<gene>
    <name evidence="2" type="ORF">C1H46_038448</name>
</gene>
<feature type="region of interest" description="Disordered" evidence="1">
    <location>
        <begin position="31"/>
        <end position="50"/>
    </location>
</feature>
<reference evidence="2 3" key="1">
    <citation type="journal article" date="2019" name="G3 (Bethesda)">
        <title>Sequencing of a Wild Apple (Malus baccata) Genome Unravels the Differences Between Cultivated and Wild Apple Species Regarding Disease Resistance and Cold Tolerance.</title>
        <authorList>
            <person name="Chen X."/>
        </authorList>
    </citation>
    <scope>NUCLEOTIDE SEQUENCE [LARGE SCALE GENOMIC DNA]</scope>
    <source>
        <strain evidence="3">cv. Shandingzi</strain>
        <tissue evidence="2">Leaves</tissue>
    </source>
</reference>
<comment type="caution">
    <text evidence="2">The sequence shown here is derived from an EMBL/GenBank/DDBJ whole genome shotgun (WGS) entry which is preliminary data.</text>
</comment>
<sequence length="50" mass="5264">MQLASVVYLCQSSNTNTEAKRLSPLSSNRVLGSIKTEDAPTCHASGRGSP</sequence>
<evidence type="ECO:0000313" key="3">
    <source>
        <dbReference type="Proteomes" id="UP000315295"/>
    </source>
</evidence>
<evidence type="ECO:0000256" key="1">
    <source>
        <dbReference type="SAM" id="MobiDB-lite"/>
    </source>
</evidence>
<dbReference type="Proteomes" id="UP000315295">
    <property type="component" value="Unassembled WGS sequence"/>
</dbReference>
<proteinExistence type="predicted"/>
<dbReference type="AlphaFoldDB" id="A0A540KP82"/>
<organism evidence="2 3">
    <name type="scientific">Malus baccata</name>
    <name type="common">Siberian crab apple</name>
    <name type="synonym">Pyrus baccata</name>
    <dbReference type="NCBI Taxonomy" id="106549"/>
    <lineage>
        <taxon>Eukaryota</taxon>
        <taxon>Viridiplantae</taxon>
        <taxon>Streptophyta</taxon>
        <taxon>Embryophyta</taxon>
        <taxon>Tracheophyta</taxon>
        <taxon>Spermatophyta</taxon>
        <taxon>Magnoliopsida</taxon>
        <taxon>eudicotyledons</taxon>
        <taxon>Gunneridae</taxon>
        <taxon>Pentapetalae</taxon>
        <taxon>rosids</taxon>
        <taxon>fabids</taxon>
        <taxon>Rosales</taxon>
        <taxon>Rosaceae</taxon>
        <taxon>Amygdaloideae</taxon>
        <taxon>Maleae</taxon>
        <taxon>Malus</taxon>
    </lineage>
</organism>
<evidence type="ECO:0000313" key="2">
    <source>
        <dbReference type="EMBL" id="TQD76025.1"/>
    </source>
</evidence>
<keyword evidence="3" id="KW-1185">Reference proteome</keyword>
<protein>
    <submittedName>
        <fullName evidence="2">Uncharacterized protein</fullName>
    </submittedName>
</protein>
<dbReference type="EMBL" id="VIEB01001058">
    <property type="protein sequence ID" value="TQD76025.1"/>
    <property type="molecule type" value="Genomic_DNA"/>
</dbReference>
<accession>A0A540KP82</accession>
<name>A0A540KP82_MALBA</name>